<dbReference type="STRING" id="400727.A0A2T7PLA1"/>
<evidence type="ECO:0000313" key="2">
    <source>
        <dbReference type="EMBL" id="PVD34167.1"/>
    </source>
</evidence>
<dbReference type="PROSITE" id="PS51354">
    <property type="entry name" value="GLUTAREDOXIN_2"/>
    <property type="match status" value="1"/>
</dbReference>
<dbReference type="EMBL" id="PZQS01000003">
    <property type="protein sequence ID" value="PVD34167.1"/>
    <property type="molecule type" value="Genomic_DNA"/>
</dbReference>
<dbReference type="InterPro" id="IPR036249">
    <property type="entry name" value="Thioredoxin-like_sf"/>
</dbReference>
<evidence type="ECO:0000313" key="3">
    <source>
        <dbReference type="Proteomes" id="UP000245119"/>
    </source>
</evidence>
<organism evidence="2 3">
    <name type="scientific">Pomacea canaliculata</name>
    <name type="common">Golden apple snail</name>
    <dbReference type="NCBI Taxonomy" id="400727"/>
    <lineage>
        <taxon>Eukaryota</taxon>
        <taxon>Metazoa</taxon>
        <taxon>Spiralia</taxon>
        <taxon>Lophotrochozoa</taxon>
        <taxon>Mollusca</taxon>
        <taxon>Gastropoda</taxon>
        <taxon>Caenogastropoda</taxon>
        <taxon>Architaenioglossa</taxon>
        <taxon>Ampullarioidea</taxon>
        <taxon>Ampullariidae</taxon>
        <taxon>Pomacea</taxon>
    </lineage>
</organism>
<evidence type="ECO:0000259" key="1">
    <source>
        <dbReference type="Pfam" id="PF00462"/>
    </source>
</evidence>
<feature type="domain" description="Glutaredoxin" evidence="1">
    <location>
        <begin position="106"/>
        <end position="172"/>
    </location>
</feature>
<protein>
    <recommendedName>
        <fullName evidence="1">Glutaredoxin domain-containing protein</fullName>
    </recommendedName>
</protein>
<proteinExistence type="predicted"/>
<keyword evidence="3" id="KW-1185">Reference proteome</keyword>
<dbReference type="Proteomes" id="UP000245119">
    <property type="component" value="Linkage Group LG3"/>
</dbReference>
<dbReference type="Gene3D" id="3.40.30.10">
    <property type="entry name" value="Glutaredoxin"/>
    <property type="match status" value="1"/>
</dbReference>
<name>A0A2T7PLA1_POMCA</name>
<dbReference type="InterPro" id="IPR002109">
    <property type="entry name" value="Glutaredoxin"/>
</dbReference>
<comment type="caution">
    <text evidence="2">The sequence shown here is derived from an EMBL/GenBank/DDBJ whole genome shotgun (WGS) entry which is preliminary data.</text>
</comment>
<dbReference type="PANTHER" id="PTHR46990">
    <property type="entry name" value="GLUTAREDOXIN DOMAIN-CONTAINING CYSTEINE-RICH PROTEIN 1"/>
    <property type="match status" value="1"/>
</dbReference>
<dbReference type="SUPFAM" id="SSF52833">
    <property type="entry name" value="Thioredoxin-like"/>
    <property type="match status" value="1"/>
</dbReference>
<dbReference type="AlphaFoldDB" id="A0A2T7PLA1"/>
<gene>
    <name evidence="2" type="ORF">C0Q70_05430</name>
</gene>
<dbReference type="Pfam" id="PF00462">
    <property type="entry name" value="Glutaredoxin"/>
    <property type="match status" value="1"/>
</dbReference>
<dbReference type="PANTHER" id="PTHR46990:SF1">
    <property type="entry name" value="GLUTAREDOXIN DOMAIN-CONTAINING CYSTEINE-RICH PROTEIN 1"/>
    <property type="match status" value="1"/>
</dbReference>
<dbReference type="OMA" id="ACHGSKM"/>
<reference evidence="2 3" key="1">
    <citation type="submission" date="2018-04" db="EMBL/GenBank/DDBJ databases">
        <title>The genome of golden apple snail Pomacea canaliculata provides insight into stress tolerance and invasive adaptation.</title>
        <authorList>
            <person name="Liu C."/>
            <person name="Liu B."/>
            <person name="Ren Y."/>
            <person name="Zhang Y."/>
            <person name="Wang H."/>
            <person name="Li S."/>
            <person name="Jiang F."/>
            <person name="Yin L."/>
            <person name="Zhang G."/>
            <person name="Qian W."/>
            <person name="Fan W."/>
        </authorList>
    </citation>
    <scope>NUCLEOTIDE SEQUENCE [LARGE SCALE GENOMIC DNA]</scope>
    <source>
        <strain evidence="2">SZHN2017</strain>
        <tissue evidence="2">Muscle</tissue>
    </source>
</reference>
<dbReference type="InterPro" id="IPR042797">
    <property type="entry name" value="GRXCR1"/>
</dbReference>
<dbReference type="Pfam" id="PF23733">
    <property type="entry name" value="GRXCR1-2_C"/>
    <property type="match status" value="1"/>
</dbReference>
<dbReference type="OrthoDB" id="423313at2759"/>
<dbReference type="CDD" id="cd03031">
    <property type="entry name" value="GRX_GRX_like"/>
    <property type="match status" value="1"/>
</dbReference>
<sequence>MQENARRTISMASISEDESLLAMTASNNMPEMFHIHIKDTCNVGSGDSTFVGLRDIRDTRNLEEQQIVSAKGTVRGFRNRVRAGITTYVASGTFKNHHLSEKGSIIVYTTSMTVVRETHDRCRTARNILLTHMVRFEERDLYMSRQHQREVRQRLDTDTVELPQIFVDGFHIGGAQELERLNESEELRKIFHSFPKIQACTNCDSCGGYRFVPCGVCHGSKKSVHRNHFTEEFCALRCMHCNESGLQRCDRCHEQR</sequence>
<accession>A0A2T7PLA1</accession>
<dbReference type="GO" id="GO:0007605">
    <property type="term" value="P:sensory perception of sound"/>
    <property type="evidence" value="ECO:0007669"/>
    <property type="project" value="InterPro"/>
</dbReference>